<dbReference type="PANTHER" id="PTHR31286:SF167">
    <property type="entry name" value="OS09G0268800 PROTEIN"/>
    <property type="match status" value="1"/>
</dbReference>
<dbReference type="EnsemblPlants" id="QL01p054323:mrna">
    <property type="protein sequence ID" value="QL01p054323:mrna"/>
    <property type="gene ID" value="QL01p054323"/>
</dbReference>
<protein>
    <recommendedName>
        <fullName evidence="5">CCHC-type domain-containing protein</fullName>
    </recommendedName>
</protein>
<evidence type="ECO:0000313" key="4">
    <source>
        <dbReference type="Proteomes" id="UP000594261"/>
    </source>
</evidence>
<evidence type="ECO:0008006" key="5">
    <source>
        <dbReference type="Google" id="ProtNLM"/>
    </source>
</evidence>
<accession>A0A7N2KRB3</accession>
<proteinExistence type="predicted"/>
<feature type="domain" description="Zinc knuckle CX2CX4HX4C" evidence="2">
    <location>
        <begin position="180"/>
        <end position="228"/>
    </location>
</feature>
<dbReference type="InterPro" id="IPR025836">
    <property type="entry name" value="Zn_knuckle_CX2CX4HX4C"/>
</dbReference>
<dbReference type="EMBL" id="LRBV02000001">
    <property type="status" value="NOT_ANNOTATED_CDS"/>
    <property type="molecule type" value="Genomic_DNA"/>
</dbReference>
<dbReference type="InterPro" id="IPR025558">
    <property type="entry name" value="DUF4283"/>
</dbReference>
<organism evidence="3 4">
    <name type="scientific">Quercus lobata</name>
    <name type="common">Valley oak</name>
    <dbReference type="NCBI Taxonomy" id="97700"/>
    <lineage>
        <taxon>Eukaryota</taxon>
        <taxon>Viridiplantae</taxon>
        <taxon>Streptophyta</taxon>
        <taxon>Embryophyta</taxon>
        <taxon>Tracheophyta</taxon>
        <taxon>Spermatophyta</taxon>
        <taxon>Magnoliopsida</taxon>
        <taxon>eudicotyledons</taxon>
        <taxon>Gunneridae</taxon>
        <taxon>Pentapetalae</taxon>
        <taxon>rosids</taxon>
        <taxon>fabids</taxon>
        <taxon>Fagales</taxon>
        <taxon>Fagaceae</taxon>
        <taxon>Quercus</taxon>
    </lineage>
</organism>
<dbReference type="Pfam" id="PF14392">
    <property type="entry name" value="zf-CCHC_4"/>
    <property type="match status" value="1"/>
</dbReference>
<reference evidence="3 4" key="1">
    <citation type="journal article" date="2016" name="G3 (Bethesda)">
        <title>First Draft Assembly and Annotation of the Genome of a California Endemic Oak Quercus lobata Nee (Fagaceae).</title>
        <authorList>
            <person name="Sork V.L."/>
            <person name="Fitz-Gibbon S.T."/>
            <person name="Puiu D."/>
            <person name="Crepeau M."/>
            <person name="Gugger P.F."/>
            <person name="Sherman R."/>
            <person name="Stevens K."/>
            <person name="Langley C.H."/>
            <person name="Pellegrini M."/>
            <person name="Salzberg S.L."/>
        </authorList>
    </citation>
    <scope>NUCLEOTIDE SEQUENCE [LARGE SCALE GENOMIC DNA]</scope>
    <source>
        <strain evidence="3 4">cv. SW786</strain>
    </source>
</reference>
<name>A0A7N2KRB3_QUELO</name>
<reference evidence="3" key="2">
    <citation type="submission" date="2021-01" db="UniProtKB">
        <authorList>
            <consortium name="EnsemblPlants"/>
        </authorList>
    </citation>
    <scope>IDENTIFICATION</scope>
</reference>
<dbReference type="Proteomes" id="UP000594261">
    <property type="component" value="Chromosome 1"/>
</dbReference>
<keyword evidence="4" id="KW-1185">Reference proteome</keyword>
<evidence type="ECO:0000259" key="1">
    <source>
        <dbReference type="Pfam" id="PF14111"/>
    </source>
</evidence>
<dbReference type="Pfam" id="PF14111">
    <property type="entry name" value="DUF4283"/>
    <property type="match status" value="1"/>
</dbReference>
<dbReference type="Gramene" id="QL01p054323:mrna">
    <property type="protein sequence ID" value="QL01p054323:mrna"/>
    <property type="gene ID" value="QL01p054323"/>
</dbReference>
<evidence type="ECO:0000259" key="2">
    <source>
        <dbReference type="Pfam" id="PF14392"/>
    </source>
</evidence>
<dbReference type="AlphaFoldDB" id="A0A7N2KRB3"/>
<dbReference type="OMA" id="CGARASW"/>
<dbReference type="InterPro" id="IPR040256">
    <property type="entry name" value="At4g02000-like"/>
</dbReference>
<dbReference type="InParanoid" id="A0A7N2KRB3"/>
<evidence type="ECO:0000313" key="3">
    <source>
        <dbReference type="EnsemblPlants" id="QL01p054323:mrna"/>
    </source>
</evidence>
<sequence length="328" mass="38269">MWHCRPFRGRSGMDDLTKHWSSLSLSGREGSSLRLKKEQAADDFTIAARFFTKRALNIDAIARTFSPLWRSKKGFSIKNNGDHIILFSFDNEEEVDRILSSEPWCFDRYLMAFSKINKESSLEVCNFNKVSFWVQVYDIPLCYKNKEVAEQICETIGIIQHPKDPPNYDGGSFIRVRVSIDISLPLCRGRLITLDDDRVHWVSFKYEILPNLCYWCGRLTHSDKDCEKWIDSKGSLQHEDLQFGAWMSAPPFVAARKNVMAVPVFLPRRKRKLRSKMHQLRHHTHTKRTSRWSLNQQATARRQLMLPVRTWALTQFTGVQTLPQTSRT</sequence>
<feature type="domain" description="DUF4283" evidence="1">
    <location>
        <begin position="49"/>
        <end position="121"/>
    </location>
</feature>
<dbReference type="PANTHER" id="PTHR31286">
    <property type="entry name" value="GLYCINE-RICH CELL WALL STRUCTURAL PROTEIN 1.8-LIKE"/>
    <property type="match status" value="1"/>
</dbReference>